<dbReference type="RefSeq" id="WP_218317124.1">
    <property type="nucleotide sequence ID" value="NZ_JAGSPB010000002.1"/>
</dbReference>
<feature type="repeat" description="TPR" evidence="8">
    <location>
        <begin position="214"/>
        <end position="247"/>
    </location>
</feature>
<evidence type="ECO:0000313" key="12">
    <source>
        <dbReference type="Proteomes" id="UP000699975"/>
    </source>
</evidence>
<keyword evidence="6" id="KW-0418">Kinase</keyword>
<keyword evidence="3" id="KW-0597">Phosphoprotein</keyword>
<organism evidence="11 12">
    <name type="scientific">Erythrobacter ani</name>
    <dbReference type="NCBI Taxonomy" id="2827235"/>
    <lineage>
        <taxon>Bacteria</taxon>
        <taxon>Pseudomonadati</taxon>
        <taxon>Pseudomonadota</taxon>
        <taxon>Alphaproteobacteria</taxon>
        <taxon>Sphingomonadales</taxon>
        <taxon>Erythrobacteraceae</taxon>
        <taxon>Erythrobacter/Porphyrobacter group</taxon>
        <taxon>Erythrobacter</taxon>
    </lineage>
</organism>
<sequence length="655" mass="72862">MEAGSTCVSELPTLPAADQSRIVRHYARQLPDYINPAEIDALVSRLDPDISLPLAAYAARYSAIGPGEERSRQVADIVRRADQRGDTLARAHIEFVVAARIFRRGGDSAAMERHLERAFAYAVAADAVGLFPYITNSLAVRAKIDGEYDLAITRYRAALKQFELIGDLGSTGIAYANIANIFSDLGDNQQATEMNRRAIEIYREHSPEQEQRLATAYTNLGTTYSAEQKHDEAIAAFEQARRYSDRLDTRRLDGLINYQNALALFAMGNRSEAIEMAEQSINETLEHRDPSEAATALNWLAARYLENEELIATQQALDRARAIMEPDQQGADGLLANPGNTYWAQEYAQSMGSLLVALGRKSEASEYFDVALQLSNERFEREKLSAVVNSELLFEVRDRDLRLQLMEDNATIAELELRQSRLQLLVAIAAALVIAMVGLVLYRSYREQKREAKAKHVFFNEIHHRTKNNLQLLSSVLNLEARRADNKEGGPGSRESAANRARLMALVHDHIYADEALNSTMLDLHEFIDDLMVLLEGSLGREDIALTWRVDCNRLDVNELTPLGLLISELVTNAYKHGFTDSGGTVNVLLESHKAGFRLVVEDDGCGFSGDPMVRKSGSLGLTLVDDLVEQLDATCDVETGRDGTRWIIVSRAKS</sequence>
<dbReference type="InterPro" id="IPR019734">
    <property type="entry name" value="TPR_rpt"/>
</dbReference>
<dbReference type="PANTHER" id="PTHR41523">
    <property type="entry name" value="TWO-COMPONENT SYSTEM SENSOR PROTEIN"/>
    <property type="match status" value="1"/>
</dbReference>
<dbReference type="Pfam" id="PF02518">
    <property type="entry name" value="HATPase_c"/>
    <property type="match status" value="1"/>
</dbReference>
<dbReference type="Pfam" id="PF13424">
    <property type="entry name" value="TPR_12"/>
    <property type="match status" value="2"/>
</dbReference>
<evidence type="ECO:0000256" key="9">
    <source>
        <dbReference type="SAM" id="Phobius"/>
    </source>
</evidence>
<evidence type="ECO:0000256" key="1">
    <source>
        <dbReference type="ARBA" id="ARBA00000085"/>
    </source>
</evidence>
<evidence type="ECO:0000256" key="6">
    <source>
        <dbReference type="ARBA" id="ARBA00022777"/>
    </source>
</evidence>
<dbReference type="SMART" id="SM00028">
    <property type="entry name" value="TPR"/>
    <property type="match status" value="5"/>
</dbReference>
<dbReference type="EMBL" id="JAGSPB010000002">
    <property type="protein sequence ID" value="MBV7266541.1"/>
    <property type="molecule type" value="Genomic_DNA"/>
</dbReference>
<keyword evidence="9" id="KW-0472">Membrane</keyword>
<reference evidence="11 12" key="1">
    <citation type="submission" date="2021-04" db="EMBL/GenBank/DDBJ databases">
        <authorList>
            <person name="Pira H."/>
            <person name="Risdian C."/>
            <person name="Wink J."/>
        </authorList>
    </citation>
    <scope>NUCLEOTIDE SEQUENCE [LARGE SCALE GENOMIC DNA]</scope>
    <source>
        <strain evidence="11 12">WH131</strain>
    </source>
</reference>
<dbReference type="InterPro" id="IPR003594">
    <property type="entry name" value="HATPase_dom"/>
</dbReference>
<evidence type="ECO:0000256" key="2">
    <source>
        <dbReference type="ARBA" id="ARBA00012438"/>
    </source>
</evidence>
<keyword evidence="7" id="KW-0067">ATP-binding</keyword>
<dbReference type="Pfam" id="PF07568">
    <property type="entry name" value="HisKA_2"/>
    <property type="match status" value="1"/>
</dbReference>
<gene>
    <name evidence="11" type="ORF">KCG45_10160</name>
</gene>
<dbReference type="SMART" id="SM00387">
    <property type="entry name" value="HATPase_c"/>
    <property type="match status" value="1"/>
</dbReference>
<feature type="transmembrane region" description="Helical" evidence="9">
    <location>
        <begin position="422"/>
        <end position="442"/>
    </location>
</feature>
<keyword evidence="9" id="KW-0812">Transmembrane</keyword>
<dbReference type="PROSITE" id="PS50005">
    <property type="entry name" value="TPR"/>
    <property type="match status" value="1"/>
</dbReference>
<comment type="catalytic activity">
    <reaction evidence="1">
        <text>ATP + protein L-histidine = ADP + protein N-phospho-L-histidine.</text>
        <dbReference type="EC" id="2.7.13.3"/>
    </reaction>
</comment>
<accession>A0ABS6SNX4</accession>
<evidence type="ECO:0000256" key="3">
    <source>
        <dbReference type="ARBA" id="ARBA00022553"/>
    </source>
</evidence>
<dbReference type="InterPro" id="IPR011495">
    <property type="entry name" value="Sig_transdc_His_kin_sub2_dim/P"/>
</dbReference>
<evidence type="ECO:0000256" key="8">
    <source>
        <dbReference type="PROSITE-ProRule" id="PRU00339"/>
    </source>
</evidence>
<name>A0ABS6SNX4_9SPHN</name>
<keyword evidence="12" id="KW-1185">Reference proteome</keyword>
<evidence type="ECO:0000256" key="5">
    <source>
        <dbReference type="ARBA" id="ARBA00022741"/>
    </source>
</evidence>
<keyword evidence="9" id="KW-1133">Transmembrane helix</keyword>
<dbReference type="Proteomes" id="UP000699975">
    <property type="component" value="Unassembled WGS sequence"/>
</dbReference>
<keyword evidence="5" id="KW-0547">Nucleotide-binding</keyword>
<evidence type="ECO:0000256" key="7">
    <source>
        <dbReference type="ARBA" id="ARBA00022840"/>
    </source>
</evidence>
<comment type="caution">
    <text evidence="11">The sequence shown here is derived from an EMBL/GenBank/DDBJ whole genome shotgun (WGS) entry which is preliminary data.</text>
</comment>
<feature type="domain" description="Histidine kinase/HSP90-like ATPase" evidence="10">
    <location>
        <begin position="558"/>
        <end position="654"/>
    </location>
</feature>
<protein>
    <recommendedName>
        <fullName evidence="2">histidine kinase</fullName>
        <ecNumber evidence="2">2.7.13.3</ecNumber>
    </recommendedName>
</protein>
<proteinExistence type="predicted"/>
<dbReference type="EC" id="2.7.13.3" evidence="2"/>
<dbReference type="PANTHER" id="PTHR41523:SF8">
    <property type="entry name" value="ETHYLENE RESPONSE SENSOR PROTEIN"/>
    <property type="match status" value="1"/>
</dbReference>
<keyword evidence="4" id="KW-0808">Transferase</keyword>
<evidence type="ECO:0000259" key="10">
    <source>
        <dbReference type="SMART" id="SM00387"/>
    </source>
</evidence>
<evidence type="ECO:0000256" key="4">
    <source>
        <dbReference type="ARBA" id="ARBA00022679"/>
    </source>
</evidence>
<evidence type="ECO:0000313" key="11">
    <source>
        <dbReference type="EMBL" id="MBV7266541.1"/>
    </source>
</evidence>
<keyword evidence="8" id="KW-0802">TPR repeat</keyword>